<accession>A0A0R3W9R5</accession>
<proteinExistence type="predicted"/>
<reference evidence="1" key="1">
    <citation type="submission" date="2017-02" db="UniProtKB">
        <authorList>
            <consortium name="WormBaseParasite"/>
        </authorList>
    </citation>
    <scope>IDENTIFICATION</scope>
</reference>
<dbReference type="WBParaSite" id="TASK_0000721801-mRNA-1">
    <property type="protein sequence ID" value="TASK_0000721801-mRNA-1"/>
    <property type="gene ID" value="TASK_0000721801"/>
</dbReference>
<name>A0A0R3W9R5_TAEAS</name>
<protein>
    <submittedName>
        <fullName evidence="1">Secreted protein</fullName>
    </submittedName>
</protein>
<dbReference type="AlphaFoldDB" id="A0A0R3W9R5"/>
<sequence>LTNPQQSHFCLVAVRSIDGGSCGAQPLVFTIEHSTSLLRLLLIPIFPGLYGPESQCGRANRPNPSPRTIPRRPIILGLLCRRALTKENQMVEKTEVTS</sequence>
<evidence type="ECO:0000313" key="1">
    <source>
        <dbReference type="WBParaSite" id="TASK_0000721801-mRNA-1"/>
    </source>
</evidence>
<organism evidence="1">
    <name type="scientific">Taenia asiatica</name>
    <name type="common">Asian tapeworm</name>
    <dbReference type="NCBI Taxonomy" id="60517"/>
    <lineage>
        <taxon>Eukaryota</taxon>
        <taxon>Metazoa</taxon>
        <taxon>Spiralia</taxon>
        <taxon>Lophotrochozoa</taxon>
        <taxon>Platyhelminthes</taxon>
        <taxon>Cestoda</taxon>
        <taxon>Eucestoda</taxon>
        <taxon>Cyclophyllidea</taxon>
        <taxon>Taeniidae</taxon>
        <taxon>Taenia</taxon>
    </lineage>
</organism>